<gene>
    <name evidence="1" type="ORF">OPV22_030897</name>
</gene>
<reference evidence="1 2" key="1">
    <citation type="submission" date="2022-12" db="EMBL/GenBank/DDBJ databases">
        <title>Chromosome-scale assembly of the Ensete ventricosum genome.</title>
        <authorList>
            <person name="Dussert Y."/>
            <person name="Stocks J."/>
            <person name="Wendawek A."/>
            <person name="Woldeyes F."/>
            <person name="Nichols R.A."/>
            <person name="Borrell J.S."/>
        </authorList>
    </citation>
    <scope>NUCLEOTIDE SEQUENCE [LARGE SCALE GENOMIC DNA]</scope>
    <source>
        <strain evidence="2">cv. Maze</strain>
        <tissue evidence="1">Seeds</tissue>
    </source>
</reference>
<dbReference type="Proteomes" id="UP001222027">
    <property type="component" value="Unassembled WGS sequence"/>
</dbReference>
<protein>
    <submittedName>
        <fullName evidence="1">Uncharacterized protein</fullName>
    </submittedName>
</protein>
<accession>A0AAV8P0U9</accession>
<comment type="caution">
    <text evidence="1">The sequence shown here is derived from an EMBL/GenBank/DDBJ whole genome shotgun (WGS) entry which is preliminary data.</text>
</comment>
<evidence type="ECO:0000313" key="1">
    <source>
        <dbReference type="EMBL" id="KAJ8457971.1"/>
    </source>
</evidence>
<dbReference type="AlphaFoldDB" id="A0AAV8P0U9"/>
<name>A0AAV8P0U9_ENSVE</name>
<keyword evidence="2" id="KW-1185">Reference proteome</keyword>
<organism evidence="1 2">
    <name type="scientific">Ensete ventricosum</name>
    <name type="common">Abyssinian banana</name>
    <name type="synonym">Musa ensete</name>
    <dbReference type="NCBI Taxonomy" id="4639"/>
    <lineage>
        <taxon>Eukaryota</taxon>
        <taxon>Viridiplantae</taxon>
        <taxon>Streptophyta</taxon>
        <taxon>Embryophyta</taxon>
        <taxon>Tracheophyta</taxon>
        <taxon>Spermatophyta</taxon>
        <taxon>Magnoliopsida</taxon>
        <taxon>Liliopsida</taxon>
        <taxon>Zingiberales</taxon>
        <taxon>Musaceae</taxon>
        <taxon>Ensete</taxon>
    </lineage>
</organism>
<sequence length="78" mass="9396">MQMRQNTGQLQLREARHLSRACLCYISSMFLYPLREVSTLIFPNFMIENCLCLYECGHRNYYVLFVSFCLVRIQNYEI</sequence>
<dbReference type="EMBL" id="JAQQAF010000009">
    <property type="protein sequence ID" value="KAJ8457971.1"/>
    <property type="molecule type" value="Genomic_DNA"/>
</dbReference>
<evidence type="ECO:0000313" key="2">
    <source>
        <dbReference type="Proteomes" id="UP001222027"/>
    </source>
</evidence>
<proteinExistence type="predicted"/>